<dbReference type="InterPro" id="IPR036748">
    <property type="entry name" value="MTH938-like_sf"/>
</dbReference>
<evidence type="ECO:0000313" key="2">
    <source>
        <dbReference type="Proteomes" id="UP000051298"/>
    </source>
</evidence>
<dbReference type="Gene3D" id="3.40.1230.10">
    <property type="entry name" value="MTH938-like"/>
    <property type="match status" value="1"/>
</dbReference>
<dbReference type="EMBL" id="CYRX01000024">
    <property type="protein sequence ID" value="CUH60103.1"/>
    <property type="molecule type" value="Genomic_DNA"/>
</dbReference>
<protein>
    <recommendedName>
        <fullName evidence="3">Mth938-like domain-containing protein</fullName>
    </recommendedName>
</protein>
<dbReference type="CDD" id="cd00248">
    <property type="entry name" value="Mth938-like"/>
    <property type="match status" value="1"/>
</dbReference>
<name>A0A0P1FLQ9_9RHOB</name>
<dbReference type="STRING" id="266809.PM03_14455"/>
<evidence type="ECO:0000313" key="1">
    <source>
        <dbReference type="EMBL" id="CUH60103.1"/>
    </source>
</evidence>
<reference evidence="1 2" key="1">
    <citation type="submission" date="2015-09" db="EMBL/GenBank/DDBJ databases">
        <authorList>
            <consortium name="Swine Surveillance"/>
        </authorList>
    </citation>
    <scope>NUCLEOTIDE SEQUENCE [LARGE SCALE GENOMIC DNA]</scope>
    <source>
        <strain evidence="1 2">CECT 5294</strain>
    </source>
</reference>
<dbReference type="PANTHER" id="PTHR21192:SF2">
    <property type="entry name" value="NADH DEHYDROGENASE [UBIQUINONE] 1 ALPHA SUBCOMPLEX ASSEMBLY FACTOR 3"/>
    <property type="match status" value="1"/>
</dbReference>
<sequence>MQLNEVHYGSAQPIDSYGPGFFRVGGDRIDGAILATETTARTWAGLGDADSLLKLAGAVDVIFLGTGSEIAHAPAGLRAAVEGAGMGLEVMNSPAACRTYNVLLGEGRRVALAALPVNATD</sequence>
<dbReference type="AlphaFoldDB" id="A0A0P1FLQ9"/>
<dbReference type="Proteomes" id="UP000051298">
    <property type="component" value="Unassembled WGS sequence"/>
</dbReference>
<dbReference type="RefSeq" id="WP_058123150.1">
    <property type="nucleotide sequence ID" value="NZ_CYRX01000024.1"/>
</dbReference>
<dbReference type="SUPFAM" id="SSF64076">
    <property type="entry name" value="MTH938-like"/>
    <property type="match status" value="1"/>
</dbReference>
<gene>
    <name evidence="1" type="ORF">THS5294_01392</name>
</gene>
<proteinExistence type="predicted"/>
<dbReference type="eggNOG" id="COG3737">
    <property type="taxonomic scope" value="Bacteria"/>
</dbReference>
<organism evidence="1 2">
    <name type="scientific">Thalassobacter stenotrophicus</name>
    <dbReference type="NCBI Taxonomy" id="266809"/>
    <lineage>
        <taxon>Bacteria</taxon>
        <taxon>Pseudomonadati</taxon>
        <taxon>Pseudomonadota</taxon>
        <taxon>Alphaproteobacteria</taxon>
        <taxon>Rhodobacterales</taxon>
        <taxon>Roseobacteraceae</taxon>
        <taxon>Thalassobacter</taxon>
    </lineage>
</organism>
<dbReference type="Pfam" id="PF04430">
    <property type="entry name" value="DUF498"/>
    <property type="match status" value="1"/>
</dbReference>
<dbReference type="PANTHER" id="PTHR21192">
    <property type="entry name" value="NUCLEAR PROTEIN E3-3"/>
    <property type="match status" value="1"/>
</dbReference>
<dbReference type="InterPro" id="IPR007523">
    <property type="entry name" value="NDUFAF3/AAMDC"/>
</dbReference>
<accession>A0A0P1FLQ9</accession>
<evidence type="ECO:0008006" key="3">
    <source>
        <dbReference type="Google" id="ProtNLM"/>
    </source>
</evidence>